<evidence type="ECO:0000259" key="1">
    <source>
        <dbReference type="Pfam" id="PF17467"/>
    </source>
</evidence>
<proteinExistence type="predicted"/>
<gene>
    <name evidence="2" type="ORF">AKMV-Vani-069</name>
</gene>
<organism evidence="2">
    <name type="scientific">Orthopoxvirus akhmetapox</name>
    <dbReference type="NCBI Taxonomy" id="2200830"/>
    <lineage>
        <taxon>Viruses</taxon>
        <taxon>Varidnaviria</taxon>
        <taxon>Bamfordvirae</taxon>
        <taxon>Nucleocytoviricota</taxon>
        <taxon>Pokkesviricetes</taxon>
        <taxon>Chitovirales</taxon>
        <taxon>Poxviridae</taxon>
        <taxon>Chordopoxvirinae</taxon>
        <taxon>Orthopoxvirus</taxon>
    </lineage>
</organism>
<evidence type="ECO:0000313" key="2">
    <source>
        <dbReference type="EMBL" id="AXN75293.1"/>
    </source>
</evidence>
<reference evidence="2" key="2">
    <citation type="submission" date="2018-07" db="EMBL/GenBank/DDBJ databases">
        <authorList>
            <person name="Gao J."/>
            <person name="Li Y."/>
            <person name="Wang H."/>
        </authorList>
    </citation>
    <scope>NUCLEOTIDE SEQUENCE</scope>
    <source>
        <strain evidence="2">Vani_2010</strain>
    </source>
</reference>
<dbReference type="InterPro" id="IPR035345">
    <property type="entry name" value="E7R_orthopoxvir"/>
</dbReference>
<reference evidence="2" key="1">
    <citation type="journal article" date="2018" name="Viruses">
        <title>Genome Sequences of Akhmeta Virus, an Early Divergent Old World Orthopoxvirus.</title>
        <authorList>
            <person name="Gao J"/>
            <person name="Gigante C"/>
            <person name="Khmaladze E"/>
            <person name="Liu P"/>
            <person name="Tang S"/>
            <person name="Wilkins K"/>
            <person name="Zhao K"/>
            <person name="Davidson W"/>
            <person name="Nakazawa Y"/>
            <person name="Maghlakelidze G"/>
            <person name="Geleishvili M"/>
            <person name="Kokhreidze M"/>
            <person name="Carroll DS"/>
            <person name="Emerson G Li.Y."/>
        </authorList>
    </citation>
    <scope>NUCLEOTIDE SEQUENCE [LARGE SCALE GENOMIC DNA]</scope>
    <source>
        <strain evidence="2">Vani_2010</strain>
    </source>
</reference>
<feature type="domain" description="Protein E7 orthopoxvirus" evidence="1">
    <location>
        <begin position="107"/>
        <end position="165"/>
    </location>
</feature>
<dbReference type="Pfam" id="PF17467">
    <property type="entry name" value="E7R"/>
    <property type="match status" value="1"/>
</dbReference>
<protein>
    <recommendedName>
        <fullName evidence="1">Protein E7 orthopoxvirus domain-containing protein</fullName>
    </recommendedName>
</protein>
<accession>A0A346FSQ0</accession>
<dbReference type="Proteomes" id="UP000317500">
    <property type="component" value="Segment"/>
</dbReference>
<sequence length="167" mass="19423">MGTAAAIQAPTKLMNKENAEIILEKIVDHIVMYISDESRVSDNNPEYIEFRNRYGDYRSLIIKSDPVFVKLCKNHAEKSSPETQQLIIKHIYEQYLIPVSEVLLKPMMSTCDIITYNGCKNHEWMLSQLSTINFNNLRTWNSCSIGNVTRLLYTFFSYLMKDKLDDI</sequence>
<name>A0A346FSQ0_9POXV</name>
<dbReference type="EMBL" id="MH607143">
    <property type="protein sequence ID" value="AXN75293.1"/>
    <property type="molecule type" value="Genomic_DNA"/>
</dbReference>